<comment type="caution">
    <text evidence="2">The sequence shown here is derived from an EMBL/GenBank/DDBJ whole genome shotgun (WGS) entry which is preliminary data.</text>
</comment>
<organism evidence="2 3">
    <name type="scientific">Ridgeia piscesae</name>
    <name type="common">Tubeworm</name>
    <dbReference type="NCBI Taxonomy" id="27915"/>
    <lineage>
        <taxon>Eukaryota</taxon>
        <taxon>Metazoa</taxon>
        <taxon>Spiralia</taxon>
        <taxon>Lophotrochozoa</taxon>
        <taxon>Annelida</taxon>
        <taxon>Polychaeta</taxon>
        <taxon>Sedentaria</taxon>
        <taxon>Canalipalpata</taxon>
        <taxon>Sabellida</taxon>
        <taxon>Siboglinidae</taxon>
        <taxon>Ridgeia</taxon>
    </lineage>
</organism>
<dbReference type="EMBL" id="JAODUO010002545">
    <property type="protein sequence ID" value="KAK2151855.1"/>
    <property type="molecule type" value="Genomic_DNA"/>
</dbReference>
<sequence>MGAQKGFLVGMFQPAETLPGRIIIPTSVVDADNSHRVNRVLTNVSCRKMEIPKRQKIATMMNVTLLVVQRMEVIENETAVPSSVSMVD</sequence>
<gene>
    <name evidence="2" type="ORF">NP493_1659g00009</name>
    <name evidence="1" type="ORF">NP493_2560g00000</name>
</gene>
<proteinExistence type="predicted"/>
<evidence type="ECO:0000313" key="3">
    <source>
        <dbReference type="Proteomes" id="UP001209878"/>
    </source>
</evidence>
<protein>
    <submittedName>
        <fullName evidence="2">Uncharacterized protein</fullName>
    </submittedName>
</protein>
<keyword evidence="3" id="KW-1185">Reference proteome</keyword>
<name>A0AAD9JVY7_RIDPI</name>
<evidence type="ECO:0000313" key="2">
    <source>
        <dbReference type="EMBL" id="KAK2160231.1"/>
    </source>
</evidence>
<accession>A0AAD9JVY7</accession>
<reference evidence="2" key="1">
    <citation type="journal article" date="2023" name="Mol. Biol. Evol.">
        <title>Third-Generation Sequencing Reveals the Adaptive Role of the Epigenome in Three Deep-Sea Polychaetes.</title>
        <authorList>
            <person name="Perez M."/>
            <person name="Aroh O."/>
            <person name="Sun Y."/>
            <person name="Lan Y."/>
            <person name="Juniper S.K."/>
            <person name="Young C.R."/>
            <person name="Angers B."/>
            <person name="Qian P.Y."/>
        </authorList>
    </citation>
    <scope>NUCLEOTIDE SEQUENCE</scope>
    <source>
        <strain evidence="2">R07B-5</strain>
    </source>
</reference>
<dbReference type="AlphaFoldDB" id="A0AAD9JVY7"/>
<dbReference type="Proteomes" id="UP001209878">
    <property type="component" value="Unassembled WGS sequence"/>
</dbReference>
<evidence type="ECO:0000313" key="1">
    <source>
        <dbReference type="EMBL" id="KAK2151855.1"/>
    </source>
</evidence>
<dbReference type="EMBL" id="JAODUO010001659">
    <property type="protein sequence ID" value="KAK2160231.1"/>
    <property type="molecule type" value="Genomic_DNA"/>
</dbReference>